<dbReference type="RefSeq" id="WP_091526312.1">
    <property type="nucleotide sequence ID" value="NZ_LT629772.1"/>
</dbReference>
<dbReference type="UniPathway" id="UPA00159">
    <property type="reaction ID" value="UER00275"/>
</dbReference>
<evidence type="ECO:0000313" key="13">
    <source>
        <dbReference type="EMBL" id="SDS82920.1"/>
    </source>
</evidence>
<feature type="binding site" evidence="11">
    <location>
        <position position="176"/>
    </location>
    <ligand>
        <name>ATP</name>
        <dbReference type="ChEBI" id="CHEBI:30616"/>
    </ligand>
</feature>
<feature type="binding site" evidence="11">
    <location>
        <begin position="18"/>
        <end position="21"/>
    </location>
    <ligand>
        <name>ATP</name>
        <dbReference type="ChEBI" id="CHEBI:30616"/>
    </ligand>
</feature>
<dbReference type="STRING" id="630515.SAMN04489812_3171"/>
<evidence type="ECO:0000256" key="10">
    <source>
        <dbReference type="ARBA" id="ARBA00047767"/>
    </source>
</evidence>
<organism evidence="13 14">
    <name type="scientific">Microlunatus soli</name>
    <dbReference type="NCBI Taxonomy" id="630515"/>
    <lineage>
        <taxon>Bacteria</taxon>
        <taxon>Bacillati</taxon>
        <taxon>Actinomycetota</taxon>
        <taxon>Actinomycetes</taxon>
        <taxon>Propionibacteriales</taxon>
        <taxon>Propionibacteriaceae</taxon>
        <taxon>Microlunatus</taxon>
    </lineage>
</organism>
<comment type="function">
    <text evidence="11">Catalyzes the reversible phosphorylation of UMP to UDP.</text>
</comment>
<dbReference type="Proteomes" id="UP000199103">
    <property type="component" value="Chromosome I"/>
</dbReference>
<keyword evidence="6 11" id="KW-0547">Nucleotide-binding</keyword>
<evidence type="ECO:0000256" key="8">
    <source>
        <dbReference type="ARBA" id="ARBA00022840"/>
    </source>
</evidence>
<evidence type="ECO:0000256" key="11">
    <source>
        <dbReference type="HAMAP-Rule" id="MF_01220"/>
    </source>
</evidence>
<dbReference type="SUPFAM" id="SSF53633">
    <property type="entry name" value="Carbamate kinase-like"/>
    <property type="match status" value="1"/>
</dbReference>
<dbReference type="NCBIfam" id="TIGR02075">
    <property type="entry name" value="pyrH_bact"/>
    <property type="match status" value="1"/>
</dbReference>
<dbReference type="Pfam" id="PF00696">
    <property type="entry name" value="AA_kinase"/>
    <property type="match status" value="1"/>
</dbReference>
<feature type="binding site" evidence="11">
    <location>
        <position position="60"/>
    </location>
    <ligand>
        <name>UMP</name>
        <dbReference type="ChEBI" id="CHEBI:57865"/>
    </ligand>
</feature>
<keyword evidence="14" id="KW-1185">Reference proteome</keyword>
<proteinExistence type="inferred from homology"/>
<dbReference type="GO" id="GO:0005524">
    <property type="term" value="F:ATP binding"/>
    <property type="evidence" value="ECO:0007669"/>
    <property type="project" value="UniProtKB-KW"/>
</dbReference>
<dbReference type="FunFam" id="3.40.1160.10:FF:000001">
    <property type="entry name" value="Uridylate kinase"/>
    <property type="match status" value="1"/>
</dbReference>
<accession>A0A1H1VE68</accession>
<keyword evidence="11" id="KW-0021">Allosteric enzyme</keyword>
<feature type="binding site" evidence="11">
    <location>
        <position position="179"/>
    </location>
    <ligand>
        <name>ATP</name>
        <dbReference type="ChEBI" id="CHEBI:30616"/>
    </ligand>
</feature>
<dbReference type="CDD" id="cd04254">
    <property type="entry name" value="AAK_UMPK-PyrH-Ec"/>
    <property type="match status" value="1"/>
</dbReference>
<dbReference type="AlphaFoldDB" id="A0A1H1VE68"/>
<sequence length="247" mass="26730">MDTSESDRPPRFRRVVLKLSGEALAGDNGWGVDPQALDQMAEQILQVHRLGVQIGVVVGGGNYFRGRMADSWGIGRAEADNIGMLGTVMNALMLRGSLTGKDDGDIRVMTAVPMQSVAEPFIRLRAMSHLERGAIVLLAGGIGQPYVTTDYPSVQRALELDADALLVAKRGVDGVYDKDPNVHSDASRYRRLTYTEAISKGLRIMDTNAFVLAEEQRLVMHVFDVAGDGLMRDSCLGHDVGTTITSG</sequence>
<dbReference type="PANTHER" id="PTHR42833:SF4">
    <property type="entry name" value="URIDYLATE KINASE PUMPKIN, CHLOROPLASTIC"/>
    <property type="match status" value="1"/>
</dbReference>
<comment type="similarity">
    <text evidence="3 11">Belongs to the UMP kinase family.</text>
</comment>
<dbReference type="Gene3D" id="3.40.1160.10">
    <property type="entry name" value="Acetylglutamate kinase-like"/>
    <property type="match status" value="1"/>
</dbReference>
<name>A0A1H1VE68_9ACTN</name>
<dbReference type="GO" id="GO:0033862">
    <property type="term" value="F:UMP kinase activity"/>
    <property type="evidence" value="ECO:0007669"/>
    <property type="project" value="UniProtKB-EC"/>
</dbReference>
<dbReference type="GO" id="GO:0006225">
    <property type="term" value="P:UDP biosynthetic process"/>
    <property type="evidence" value="ECO:0007669"/>
    <property type="project" value="TreeGrafter"/>
</dbReference>
<keyword evidence="9 11" id="KW-0665">Pyrimidine biosynthesis</keyword>
<feature type="binding site" evidence="11">
    <location>
        <position position="61"/>
    </location>
    <ligand>
        <name>ATP</name>
        <dbReference type="ChEBI" id="CHEBI:30616"/>
    </ligand>
</feature>
<dbReference type="PANTHER" id="PTHR42833">
    <property type="entry name" value="URIDYLATE KINASE"/>
    <property type="match status" value="1"/>
</dbReference>
<dbReference type="InterPro" id="IPR036393">
    <property type="entry name" value="AceGlu_kinase-like_sf"/>
</dbReference>
<evidence type="ECO:0000259" key="12">
    <source>
        <dbReference type="Pfam" id="PF00696"/>
    </source>
</evidence>
<feature type="binding site" evidence="11">
    <location>
        <begin position="142"/>
        <end position="149"/>
    </location>
    <ligand>
        <name>UMP</name>
        <dbReference type="ChEBI" id="CHEBI:57865"/>
    </ligand>
</feature>
<comment type="catalytic activity">
    <reaction evidence="10 11">
        <text>UMP + ATP = UDP + ADP</text>
        <dbReference type="Rhea" id="RHEA:24400"/>
        <dbReference type="ChEBI" id="CHEBI:30616"/>
        <dbReference type="ChEBI" id="CHEBI:57865"/>
        <dbReference type="ChEBI" id="CHEBI:58223"/>
        <dbReference type="ChEBI" id="CHEBI:456216"/>
        <dbReference type="EC" id="2.7.4.22"/>
    </reaction>
</comment>
<evidence type="ECO:0000256" key="1">
    <source>
        <dbReference type="ARBA" id="ARBA00004496"/>
    </source>
</evidence>
<dbReference type="HAMAP" id="MF_01220_B">
    <property type="entry name" value="PyrH_B"/>
    <property type="match status" value="1"/>
</dbReference>
<comment type="activity regulation">
    <text evidence="11">Allosterically activated by GTP. Inhibited by UTP.</text>
</comment>
<feature type="binding site" evidence="11">
    <location>
        <position position="80"/>
    </location>
    <ligand>
        <name>UMP</name>
        <dbReference type="ChEBI" id="CHEBI:57865"/>
    </ligand>
</feature>
<dbReference type="InterPro" id="IPR001048">
    <property type="entry name" value="Asp/Glu/Uridylate_kinase"/>
</dbReference>
<keyword evidence="4 11" id="KW-0963">Cytoplasm</keyword>
<keyword evidence="5 11" id="KW-0808">Transferase</keyword>
<evidence type="ECO:0000256" key="9">
    <source>
        <dbReference type="ARBA" id="ARBA00022975"/>
    </source>
</evidence>
<gene>
    <name evidence="11" type="primary">pyrH</name>
    <name evidence="13" type="ORF">SAMN04489812_3171</name>
</gene>
<dbReference type="EMBL" id="LT629772">
    <property type="protein sequence ID" value="SDS82920.1"/>
    <property type="molecule type" value="Genomic_DNA"/>
</dbReference>
<protein>
    <recommendedName>
        <fullName evidence="11">Uridylate kinase</fullName>
        <shortName evidence="11">UK</shortName>
        <ecNumber evidence="11">2.7.4.22</ecNumber>
    </recommendedName>
    <alternativeName>
        <fullName evidence="11">Uridine monophosphate kinase</fullName>
        <shortName evidence="11">UMP kinase</shortName>
        <shortName evidence="11">UMPK</shortName>
    </alternativeName>
</protein>
<evidence type="ECO:0000256" key="4">
    <source>
        <dbReference type="ARBA" id="ARBA00022490"/>
    </source>
</evidence>
<dbReference type="InterPro" id="IPR011817">
    <property type="entry name" value="Uridylate_kinase"/>
</dbReference>
<evidence type="ECO:0000256" key="6">
    <source>
        <dbReference type="ARBA" id="ARBA00022741"/>
    </source>
</evidence>
<evidence type="ECO:0000256" key="7">
    <source>
        <dbReference type="ARBA" id="ARBA00022777"/>
    </source>
</evidence>
<dbReference type="OrthoDB" id="9807458at2"/>
<evidence type="ECO:0000256" key="5">
    <source>
        <dbReference type="ARBA" id="ARBA00022679"/>
    </source>
</evidence>
<dbReference type="EC" id="2.7.4.22" evidence="11"/>
<dbReference type="PIRSF" id="PIRSF005650">
    <property type="entry name" value="Uridylate_kin"/>
    <property type="match status" value="1"/>
</dbReference>
<feature type="region of interest" description="Involved in allosteric activation by GTP" evidence="11">
    <location>
        <begin position="26"/>
        <end position="31"/>
    </location>
</feature>
<comment type="subunit">
    <text evidence="11">Homohexamer.</text>
</comment>
<dbReference type="GO" id="GO:0005737">
    <property type="term" value="C:cytoplasm"/>
    <property type="evidence" value="ECO:0007669"/>
    <property type="project" value="UniProtKB-SubCell"/>
</dbReference>
<comment type="subcellular location">
    <subcellularLocation>
        <location evidence="1 11">Cytoplasm</location>
    </subcellularLocation>
</comment>
<dbReference type="GO" id="GO:0044210">
    <property type="term" value="P:'de novo' CTP biosynthetic process"/>
    <property type="evidence" value="ECO:0007669"/>
    <property type="project" value="UniProtKB-UniRule"/>
</dbReference>
<dbReference type="InterPro" id="IPR015963">
    <property type="entry name" value="Uridylate_kinase_bac"/>
</dbReference>
<keyword evidence="8 11" id="KW-0067">ATP-binding</keyword>
<comment type="pathway">
    <text evidence="2 11">Pyrimidine metabolism; CTP biosynthesis via de novo pathway; UDP from UMP (UMPK route): step 1/1.</text>
</comment>
<feature type="domain" description="Aspartate/glutamate/uridylate kinase" evidence="12">
    <location>
        <begin position="14"/>
        <end position="224"/>
    </location>
</feature>
<reference evidence="13 14" key="1">
    <citation type="submission" date="2016-10" db="EMBL/GenBank/DDBJ databases">
        <authorList>
            <person name="de Groot N.N."/>
        </authorList>
    </citation>
    <scope>NUCLEOTIDE SEQUENCE [LARGE SCALE GENOMIC DNA]</scope>
    <source>
        <strain evidence="13 14">DSM 21800</strain>
    </source>
</reference>
<keyword evidence="7 11" id="KW-0418">Kinase</keyword>
<evidence type="ECO:0000256" key="3">
    <source>
        <dbReference type="ARBA" id="ARBA00007614"/>
    </source>
</evidence>
<feature type="binding site" evidence="11">
    <location>
        <position position="65"/>
    </location>
    <ligand>
        <name>ATP</name>
        <dbReference type="ChEBI" id="CHEBI:30616"/>
    </ligand>
</feature>
<comment type="caution">
    <text evidence="11">Lacks conserved residue(s) required for the propagation of feature annotation.</text>
</comment>
<evidence type="ECO:0000256" key="2">
    <source>
        <dbReference type="ARBA" id="ARBA00004791"/>
    </source>
</evidence>
<evidence type="ECO:0000313" key="14">
    <source>
        <dbReference type="Proteomes" id="UP000199103"/>
    </source>
</evidence>